<reference evidence="1" key="2">
    <citation type="journal article" date="2021" name="Genome Biol. Evol.">
        <title>Developing a high-quality reference genome for a parasitic bivalve with doubly uniparental inheritance (Bivalvia: Unionida).</title>
        <authorList>
            <person name="Smith C.H."/>
        </authorList>
    </citation>
    <scope>NUCLEOTIDE SEQUENCE</scope>
    <source>
        <strain evidence="1">CHS0354</strain>
        <tissue evidence="1">Mantle</tissue>
    </source>
</reference>
<evidence type="ECO:0000313" key="2">
    <source>
        <dbReference type="Proteomes" id="UP001195483"/>
    </source>
</evidence>
<name>A0AAE0ST10_9BIVA</name>
<reference evidence="1" key="3">
    <citation type="submission" date="2023-05" db="EMBL/GenBank/DDBJ databases">
        <authorList>
            <person name="Smith C.H."/>
        </authorList>
    </citation>
    <scope>NUCLEOTIDE SEQUENCE</scope>
    <source>
        <strain evidence="1">CHS0354</strain>
        <tissue evidence="1">Mantle</tissue>
    </source>
</reference>
<proteinExistence type="predicted"/>
<dbReference type="Proteomes" id="UP001195483">
    <property type="component" value="Unassembled WGS sequence"/>
</dbReference>
<keyword evidence="2" id="KW-1185">Reference proteome</keyword>
<dbReference type="EMBL" id="JAEAOA010001337">
    <property type="protein sequence ID" value="KAK3597083.1"/>
    <property type="molecule type" value="Genomic_DNA"/>
</dbReference>
<organism evidence="1 2">
    <name type="scientific">Potamilus streckersoni</name>
    <dbReference type="NCBI Taxonomy" id="2493646"/>
    <lineage>
        <taxon>Eukaryota</taxon>
        <taxon>Metazoa</taxon>
        <taxon>Spiralia</taxon>
        <taxon>Lophotrochozoa</taxon>
        <taxon>Mollusca</taxon>
        <taxon>Bivalvia</taxon>
        <taxon>Autobranchia</taxon>
        <taxon>Heteroconchia</taxon>
        <taxon>Palaeoheterodonta</taxon>
        <taxon>Unionida</taxon>
        <taxon>Unionoidea</taxon>
        <taxon>Unionidae</taxon>
        <taxon>Ambleminae</taxon>
        <taxon>Lampsilini</taxon>
        <taxon>Potamilus</taxon>
    </lineage>
</organism>
<comment type="caution">
    <text evidence="1">The sequence shown here is derived from an EMBL/GenBank/DDBJ whole genome shotgun (WGS) entry which is preliminary data.</text>
</comment>
<evidence type="ECO:0000313" key="1">
    <source>
        <dbReference type="EMBL" id="KAK3597083.1"/>
    </source>
</evidence>
<reference evidence="1" key="1">
    <citation type="journal article" date="2021" name="Genome Biol. Evol.">
        <title>A High-Quality Reference Genome for a Parasitic Bivalve with Doubly Uniparental Inheritance (Bivalvia: Unionida).</title>
        <authorList>
            <person name="Smith C.H."/>
        </authorList>
    </citation>
    <scope>NUCLEOTIDE SEQUENCE</scope>
    <source>
        <strain evidence="1">CHS0354</strain>
    </source>
</reference>
<gene>
    <name evidence="1" type="ORF">CHS0354_022090</name>
</gene>
<dbReference type="AlphaFoldDB" id="A0AAE0ST10"/>
<accession>A0AAE0ST10</accession>
<protein>
    <submittedName>
        <fullName evidence="1">Uncharacterized protein</fullName>
    </submittedName>
</protein>
<sequence>MYCNYFRFAIFILCSDDCCHQKAIITIVDKAGNTAQCKNNLNPNFVPPDPNTCLDNEPEKIKCKFTEIRQLCSPYLTLHDPCKCREGTWVFWAEFQKVGLINIYNIYTSNAGVNASIRRNHDMVQVA</sequence>